<dbReference type="EMBL" id="SOKU01000303">
    <property type="protein sequence ID" value="TES84658.1"/>
    <property type="molecule type" value="Genomic_DNA"/>
</dbReference>
<gene>
    <name evidence="5" type="ORF">E3J95_06240</name>
</gene>
<evidence type="ECO:0000256" key="3">
    <source>
        <dbReference type="ARBA" id="ARBA00023014"/>
    </source>
</evidence>
<evidence type="ECO:0000256" key="2">
    <source>
        <dbReference type="ARBA" id="ARBA00023004"/>
    </source>
</evidence>
<dbReference type="GO" id="GO:0051536">
    <property type="term" value="F:iron-sulfur cluster binding"/>
    <property type="evidence" value="ECO:0007669"/>
    <property type="project" value="UniProtKB-KW"/>
</dbReference>
<dbReference type="PROSITE" id="PS00198">
    <property type="entry name" value="4FE4S_FER_1"/>
    <property type="match status" value="2"/>
</dbReference>
<dbReference type="Pfam" id="PF13183">
    <property type="entry name" value="Fer4_8"/>
    <property type="match status" value="1"/>
</dbReference>
<organism evidence="5 6">
    <name type="scientific">Aerophobetes bacterium</name>
    <dbReference type="NCBI Taxonomy" id="2030807"/>
    <lineage>
        <taxon>Bacteria</taxon>
        <taxon>Candidatus Aerophobota</taxon>
    </lineage>
</organism>
<reference evidence="5 6" key="1">
    <citation type="submission" date="2019-03" db="EMBL/GenBank/DDBJ databases">
        <title>Metabolic potential of uncultured bacteria and archaea associated with petroleum seepage in deep-sea sediments.</title>
        <authorList>
            <person name="Dong X."/>
            <person name="Hubert C."/>
        </authorList>
    </citation>
    <scope>NUCLEOTIDE SEQUENCE [LARGE SCALE GENOMIC DNA]</scope>
    <source>
        <strain evidence="5">E44_bin92</strain>
    </source>
</reference>
<keyword evidence="2" id="KW-0408">Iron</keyword>
<dbReference type="InterPro" id="IPR017896">
    <property type="entry name" value="4Fe4S_Fe-S-bd"/>
</dbReference>
<sequence length="327" mass="37281">MENLQRKIRDEARNLLAKGSVDLIIGFEEGTMPLRASPVFIHSQHDVEKLVWNCFCENNLATYLAKVGSSKVAVFAKGCDSRSIVALIVEGQIKREQIVVIGMPCQGMVDRRKIEKGVGGEILGAKEKNNEVLVKGDDFEKIFEKEDNLYPSCRNCRHRNPSIWDILIGEKIEENSEIAEYAEINEYEKKSINERWEYFSRETGKCIRCYACRQACPMCYCEECFVDSSYPKWIEKGLDPSDLALWHVMRAYHQTGRCVDCGSCERACPMEIDLRFLTKKINKEVKDYFDFETGVDMKVSPPLAVFSADDRQDFIDSGQEGTGKSQG</sequence>
<evidence type="ECO:0000259" key="4">
    <source>
        <dbReference type="PROSITE" id="PS51379"/>
    </source>
</evidence>
<dbReference type="InterPro" id="IPR009051">
    <property type="entry name" value="Helical_ferredxn"/>
</dbReference>
<dbReference type="Proteomes" id="UP000320781">
    <property type="component" value="Unassembled WGS sequence"/>
</dbReference>
<feature type="domain" description="4Fe-4S ferredoxin-type" evidence="4">
    <location>
        <begin position="249"/>
        <end position="279"/>
    </location>
</feature>
<evidence type="ECO:0000313" key="5">
    <source>
        <dbReference type="EMBL" id="TES84658.1"/>
    </source>
</evidence>
<name>A0A523QGR6_UNCAE</name>
<dbReference type="InterPro" id="IPR017900">
    <property type="entry name" value="4Fe4S_Fe_S_CS"/>
</dbReference>
<dbReference type="GO" id="GO:0046872">
    <property type="term" value="F:metal ion binding"/>
    <property type="evidence" value="ECO:0007669"/>
    <property type="project" value="UniProtKB-KW"/>
</dbReference>
<protein>
    <submittedName>
        <fullName evidence="5">4Fe-4S ferredoxin</fullName>
    </submittedName>
</protein>
<dbReference type="Gene3D" id="1.10.1060.10">
    <property type="entry name" value="Alpha-helical ferredoxin"/>
    <property type="match status" value="1"/>
</dbReference>
<dbReference type="AlphaFoldDB" id="A0A523QGR6"/>
<evidence type="ECO:0000313" key="6">
    <source>
        <dbReference type="Proteomes" id="UP000320781"/>
    </source>
</evidence>
<keyword evidence="1" id="KW-0479">Metal-binding</keyword>
<dbReference type="SUPFAM" id="SSF46548">
    <property type="entry name" value="alpha-helical ferredoxin"/>
    <property type="match status" value="1"/>
</dbReference>
<proteinExistence type="predicted"/>
<feature type="domain" description="4Fe-4S ferredoxin-type" evidence="4">
    <location>
        <begin position="197"/>
        <end position="217"/>
    </location>
</feature>
<dbReference type="PROSITE" id="PS51379">
    <property type="entry name" value="4FE4S_FER_2"/>
    <property type="match status" value="2"/>
</dbReference>
<evidence type="ECO:0000256" key="1">
    <source>
        <dbReference type="ARBA" id="ARBA00022723"/>
    </source>
</evidence>
<comment type="caution">
    <text evidence="5">The sequence shown here is derived from an EMBL/GenBank/DDBJ whole genome shotgun (WGS) entry which is preliminary data.</text>
</comment>
<accession>A0A523QGR6</accession>
<keyword evidence="3" id="KW-0411">Iron-sulfur</keyword>